<name>A0A5P2CM88_STRVZ</name>
<dbReference type="Pfam" id="PF20148">
    <property type="entry name" value="DUF6531"/>
    <property type="match status" value="1"/>
</dbReference>
<dbReference type="SUPFAM" id="SSF53933">
    <property type="entry name" value="Microbial ribonucleases"/>
    <property type="match status" value="1"/>
</dbReference>
<dbReference type="Gene3D" id="3.10.450.30">
    <property type="entry name" value="Microbial ribonucleases"/>
    <property type="match status" value="1"/>
</dbReference>
<dbReference type="Pfam" id="PF25023">
    <property type="entry name" value="TEN_YD-shell"/>
    <property type="match status" value="2"/>
</dbReference>
<evidence type="ECO:0000313" key="10">
    <source>
        <dbReference type="Proteomes" id="UP000324015"/>
    </source>
</evidence>
<evidence type="ECO:0000256" key="4">
    <source>
        <dbReference type="SAM" id="MobiDB-lite"/>
    </source>
</evidence>
<keyword evidence="5" id="KW-1133">Transmembrane helix</keyword>
<dbReference type="InterPro" id="IPR022385">
    <property type="entry name" value="Rhs_assc_core"/>
</dbReference>
<evidence type="ECO:0000259" key="8">
    <source>
        <dbReference type="Pfam" id="PF25023"/>
    </source>
</evidence>
<keyword evidence="5" id="KW-0472">Membrane</keyword>
<dbReference type="InterPro" id="IPR045351">
    <property type="entry name" value="DUF6531"/>
</dbReference>
<protein>
    <recommendedName>
        <fullName evidence="11">Rhs protein</fullName>
    </recommendedName>
</protein>
<evidence type="ECO:0000313" key="9">
    <source>
        <dbReference type="EMBL" id="QES43945.1"/>
    </source>
</evidence>
<evidence type="ECO:0000256" key="3">
    <source>
        <dbReference type="ARBA" id="ARBA00022801"/>
    </source>
</evidence>
<dbReference type="PANTHER" id="PTHR32305:SF15">
    <property type="entry name" value="PROTEIN RHSA-RELATED"/>
    <property type="match status" value="1"/>
</dbReference>
<dbReference type="InterPro" id="IPR006530">
    <property type="entry name" value="YD"/>
</dbReference>
<dbReference type="EMBL" id="CP029191">
    <property type="protein sequence ID" value="QES43945.1"/>
    <property type="molecule type" value="Genomic_DNA"/>
</dbReference>
<feature type="compositionally biased region" description="Basic and acidic residues" evidence="4">
    <location>
        <begin position="132"/>
        <end position="162"/>
    </location>
</feature>
<feature type="compositionally biased region" description="Low complexity" evidence="4">
    <location>
        <begin position="117"/>
        <end position="131"/>
    </location>
</feature>
<feature type="domain" description="DUF6531" evidence="6">
    <location>
        <begin position="354"/>
        <end position="426"/>
    </location>
</feature>
<gene>
    <name evidence="9" type="ORF">DEJ49_25770</name>
</gene>
<feature type="domain" description="Teneurin-like YD-shell" evidence="8">
    <location>
        <begin position="1278"/>
        <end position="1357"/>
    </location>
</feature>
<dbReference type="Proteomes" id="UP000324015">
    <property type="component" value="Chromosome"/>
</dbReference>
<dbReference type="InterPro" id="IPR050708">
    <property type="entry name" value="T6SS_VgrG/RHS"/>
</dbReference>
<dbReference type="InterPro" id="IPR031325">
    <property type="entry name" value="RHS_repeat"/>
</dbReference>
<organism evidence="9 10">
    <name type="scientific">Streptomyces venezuelae</name>
    <dbReference type="NCBI Taxonomy" id="54571"/>
    <lineage>
        <taxon>Bacteria</taxon>
        <taxon>Bacillati</taxon>
        <taxon>Actinomycetota</taxon>
        <taxon>Actinomycetes</taxon>
        <taxon>Kitasatosporales</taxon>
        <taxon>Streptomycetaceae</taxon>
        <taxon>Streptomyces</taxon>
    </lineage>
</organism>
<evidence type="ECO:0000256" key="2">
    <source>
        <dbReference type="ARBA" id="ARBA00022737"/>
    </source>
</evidence>
<dbReference type="GO" id="GO:0003723">
    <property type="term" value="F:RNA binding"/>
    <property type="evidence" value="ECO:0007669"/>
    <property type="project" value="InterPro"/>
</dbReference>
<dbReference type="NCBIfam" id="TIGR01643">
    <property type="entry name" value="YD_repeat_2x"/>
    <property type="match status" value="13"/>
</dbReference>
<feature type="domain" description="Putative T7SS secretion signal" evidence="7">
    <location>
        <begin position="20"/>
        <end position="219"/>
    </location>
</feature>
<dbReference type="PRINTS" id="PR00394">
    <property type="entry name" value="RHSPROTEIN"/>
</dbReference>
<dbReference type="Gene3D" id="2.180.10.10">
    <property type="entry name" value="RHS repeat-associated core"/>
    <property type="match status" value="4"/>
</dbReference>
<evidence type="ECO:0008006" key="11">
    <source>
        <dbReference type="Google" id="ProtNLM"/>
    </source>
</evidence>
<dbReference type="PANTHER" id="PTHR32305">
    <property type="match status" value="1"/>
</dbReference>
<feature type="region of interest" description="Disordered" evidence="4">
    <location>
        <begin position="1388"/>
        <end position="1410"/>
    </location>
</feature>
<keyword evidence="5" id="KW-0812">Transmembrane</keyword>
<feature type="compositionally biased region" description="Polar residues" evidence="4">
    <location>
        <begin position="166"/>
        <end position="178"/>
    </location>
</feature>
<dbReference type="GO" id="GO:0016787">
    <property type="term" value="F:hydrolase activity"/>
    <property type="evidence" value="ECO:0007669"/>
    <property type="project" value="UniProtKB-KW"/>
</dbReference>
<feature type="region of interest" description="Disordered" evidence="4">
    <location>
        <begin position="116"/>
        <end position="185"/>
    </location>
</feature>
<dbReference type="RefSeq" id="WP_150186311.1">
    <property type="nucleotide sequence ID" value="NZ_CP029191.1"/>
</dbReference>
<dbReference type="InterPro" id="IPR016191">
    <property type="entry name" value="Ribonuclease/ribotoxin"/>
</dbReference>
<feature type="transmembrane region" description="Helical" evidence="5">
    <location>
        <begin position="248"/>
        <end position="278"/>
    </location>
</feature>
<reference evidence="9 10" key="1">
    <citation type="submission" date="2018-05" db="EMBL/GenBank/DDBJ databases">
        <title>Streptomyces venezuelae.</title>
        <authorList>
            <person name="Kim W."/>
            <person name="Lee N."/>
            <person name="Cho B.-K."/>
        </authorList>
    </citation>
    <scope>NUCLEOTIDE SEQUENCE [LARGE SCALE GENOMIC DNA]</scope>
    <source>
        <strain evidence="9 10">ATCC 14585</strain>
    </source>
</reference>
<dbReference type="NCBIfam" id="TIGR03696">
    <property type="entry name" value="Rhs_assc_core"/>
    <property type="match status" value="1"/>
</dbReference>
<dbReference type="Pfam" id="PF05593">
    <property type="entry name" value="RHS_repeat"/>
    <property type="match status" value="3"/>
</dbReference>
<evidence type="ECO:0000256" key="1">
    <source>
        <dbReference type="ARBA" id="ARBA00022722"/>
    </source>
</evidence>
<accession>A0A5P2CM88</accession>
<feature type="region of interest" description="Disordered" evidence="4">
    <location>
        <begin position="1"/>
        <end position="21"/>
    </location>
</feature>
<proteinExistence type="predicted"/>
<evidence type="ECO:0000259" key="6">
    <source>
        <dbReference type="Pfam" id="PF20148"/>
    </source>
</evidence>
<keyword evidence="2" id="KW-0677">Repeat</keyword>
<keyword evidence="1" id="KW-0540">Nuclease</keyword>
<evidence type="ECO:0000259" key="7">
    <source>
        <dbReference type="Pfam" id="PF21725"/>
    </source>
</evidence>
<evidence type="ECO:0000256" key="5">
    <source>
        <dbReference type="SAM" id="Phobius"/>
    </source>
</evidence>
<dbReference type="GO" id="GO:0004540">
    <property type="term" value="F:RNA nuclease activity"/>
    <property type="evidence" value="ECO:0007669"/>
    <property type="project" value="InterPro"/>
</dbReference>
<dbReference type="Pfam" id="PF21725">
    <property type="entry name" value="T7SS_signal"/>
    <property type="match status" value="1"/>
</dbReference>
<keyword evidence="3" id="KW-0378">Hydrolase</keyword>
<dbReference type="InterPro" id="IPR056823">
    <property type="entry name" value="TEN-like_YD-shell"/>
</dbReference>
<sequence>MAHRPADWHVLDLDKDPTPGDPHRVRSLAKSLHDFADDVGRVLRDIKGMAGDEAILKWVGKTADAFTEKFEDAPDKLKKLKKSYEMAGDALSAYWPELERAQTLADKALVKGREAQADLSSAKSRLSSADSWVERAGKEADKYKDKPGGGKDVPKPDEDKVRAATRNANSAEKAQKSAQGDVDSAKSALEAAKKMAADARKMREEAAGTAKKKIDEASDAGIRNRKWWEEIGDWVSDNWDTIVAVCKVVVAVVGIIAMIVGGPILAAIVIVAGAIVLADTLSKYAKGQATLMDVAFAAMDCVPGMKGLTTAAKLGKGLKGLKGGLKGFKSARTALKDGAKGAYNRAKSKIKGCGDPVDAATGQMFLDETDVSLPGTLPLSFTRRVASGYRSGGWFGPSWTSTIDQRLEIDEDGVVFVTADGMLLTYPHPEEPGTPVLPESGPRWPLTRLDGGGYRVSEPLTGHDRHFAEPTDDYPDVAPLHRISDRNNNTVDFDHDADGTPLALRHSGGYHLRLSVEDDRVTALALVDPAGGDDILVKRYGYTDGNLTTVTNSSGLPLRFTYDDGLRITSWEDTNNSRYHYTYDDQDRCVAQWGMAGHQAFTFAYDVLDPAWPDCRVTEVTTAEGAVSRVVVDDDCLVVAETDPLGATVTTTYDSHQHVTATTDQLGHRTAFVNNEQGQPVQVTRPDGSVVRIAYDDLYLPTELALPDGTFWRYTNDERGNVTAVTDPVGATTQFLRGPDGSVVEARDATGRTAAYVNDAAGLPLSATDSRGSTTHYTYNPFGLTSEVTDPLGNRTRIDWTVEGLPSRRTDPDGTYETWEYDGEGNCVRHLDALGRASTFEYTHFDRLSARIEPGGERYSFTHDAALRLTRVTNPLGMTWDYSYDAAGRLLCETDFDGRLARYSYDAAGRLSERTNGLGQRIRYHRDPLGQITAKDADGRVTTYTYSVNGSLTGAVAPDSSLQVELDAVGRRVTETVDGRTMRFAYDPAGNRTLRTTPSGTRSTWDYDAAGRAVRLSTAGHTIDFTHDAADREVHRHIDRALTFTHDYDSLGRLVTQESTAPGDRRIARRSYTYRPDGHLTGIEDSSTGSRRFDLDGPGRVTAVRAAGWSERYAYDSMGNQTEAEWPARHPGHEATGPRTYAGTRLTRAGSVHYEHDAQGRVVVRRKTRLSRKPDIWSYEWDAEDRLTAVTTPDGSRWRYTYDPLGRRTAKLRLGADGETVLERVVFSWDGNTLCEQTTELEKPGRYTTLTWDHDGLSPLSQAERIWAADAPQEVIDERFFAIVTDLVGTPTQLLTPDGETAWHTRSTLWGSTVWNRDATAYTPLRFPGQYHDPETGLHYNHHRHYDPETGRYTSPDPLGLLPAPNPVAYVHNPHTWSDPLGLAPLCHKHGGDTGSPDGPGLLPGPAPQRATDMLNKVNARPDGIGKVDGYHGNKNWGNNKSQLPGGKYKEWDVNAKTDLPHCSAPGCGDEIRGTERLLTPKDGPGPAYYTPDHYGTFYYVGEFTG</sequence>
<dbReference type="InterPro" id="IPR049082">
    <property type="entry name" value="T7SS_signal"/>
</dbReference>
<feature type="domain" description="Teneurin-like YD-shell" evidence="8">
    <location>
        <begin position="881"/>
        <end position="1070"/>
    </location>
</feature>